<feature type="transmembrane region" description="Helical" evidence="2">
    <location>
        <begin position="138"/>
        <end position="158"/>
    </location>
</feature>
<proteinExistence type="predicted"/>
<protein>
    <submittedName>
        <fullName evidence="3">Uncharacterized protein</fullName>
    </submittedName>
</protein>
<evidence type="ECO:0000256" key="1">
    <source>
        <dbReference type="SAM" id="MobiDB-lite"/>
    </source>
</evidence>
<dbReference type="InterPro" id="IPR045931">
    <property type="entry name" value="DUF6350"/>
</dbReference>
<keyword evidence="2" id="KW-0472">Membrane</keyword>
<feature type="transmembrane region" description="Helical" evidence="2">
    <location>
        <begin position="269"/>
        <end position="287"/>
    </location>
</feature>
<feature type="transmembrane region" description="Helical" evidence="2">
    <location>
        <begin position="164"/>
        <end position="182"/>
    </location>
</feature>
<dbReference type="Proteomes" id="UP000289954">
    <property type="component" value="Unassembled WGS sequence"/>
</dbReference>
<evidence type="ECO:0000256" key="2">
    <source>
        <dbReference type="SAM" id="Phobius"/>
    </source>
</evidence>
<feature type="transmembrane region" description="Helical" evidence="2">
    <location>
        <begin position="43"/>
        <end position="69"/>
    </location>
</feature>
<feature type="transmembrane region" description="Helical" evidence="2">
    <location>
        <begin position="203"/>
        <end position="232"/>
    </location>
</feature>
<name>A0A402DN78_9CELL</name>
<feature type="transmembrane region" description="Helical" evidence="2">
    <location>
        <begin position="244"/>
        <end position="262"/>
    </location>
</feature>
<gene>
    <name evidence="3" type="ORF">CBZ_06430</name>
</gene>
<keyword evidence="2" id="KW-0812">Transmembrane</keyword>
<evidence type="ECO:0000313" key="3">
    <source>
        <dbReference type="EMBL" id="GCE75587.1"/>
    </source>
</evidence>
<sequence length="432" mass="42815">MSAAGPRTGRTPVMTRPGRRTPDDAGRRRPAFFTSALDGSPRWATGALVALQAALLSLGALTIPAVAAFVATSADPSNADVAWPQAVAVGAAVWLLGHGVPAAVATTTVTLVPLGVTALAAFACYASARRSGVATRSGYAAAVATYVLVTVVVALLLGGSVLRAVLGAVLVGGIGLGAGLLRRPEAPGLRSLTRPLWSRATPYVRSGAAAGGLASTLLVGVAALLVTVWVVAGRATVGDVVDGLGLDAVGGVVLAVAELAYLPNLVVWALAWLAGPGFVVGLGSRFAPSEVVATPLPAVPMLGGLPAPDTVGPTSTAAPVVLVVVGLVAGWYLHRVLRTTRAWHSVAACGVLAVTGGLLVALLVTVASGAAGPGRMASVGAHGWAVGGAVAAGLLVGSLLVVLPGDAHVRARVRDLLRVPARRTAPDAADAD</sequence>
<dbReference type="OrthoDB" id="3742900at2"/>
<comment type="caution">
    <text evidence="3">The sequence shown here is derived from an EMBL/GenBank/DDBJ whole genome shotgun (WGS) entry which is preliminary data.</text>
</comment>
<dbReference type="AlphaFoldDB" id="A0A402DN78"/>
<feature type="transmembrane region" description="Helical" evidence="2">
    <location>
        <begin position="316"/>
        <end position="334"/>
    </location>
</feature>
<feature type="region of interest" description="Disordered" evidence="1">
    <location>
        <begin position="1"/>
        <end position="29"/>
    </location>
</feature>
<feature type="transmembrane region" description="Helical" evidence="2">
    <location>
        <begin position="346"/>
        <end position="371"/>
    </location>
</feature>
<reference evidence="3 4" key="1">
    <citation type="submission" date="2019-01" db="EMBL/GenBank/DDBJ databases">
        <title>Draft genome sequence of Cellulomonas takizawaensis strain TKZ-21.</title>
        <authorList>
            <person name="Yamamura H."/>
            <person name="Hayashi T."/>
            <person name="Hamada M."/>
            <person name="Serisawa Y."/>
            <person name="Matsuyama K."/>
            <person name="Nakagawa Y."/>
            <person name="Otoguro M."/>
            <person name="Yanagida F."/>
            <person name="Hayakawa M."/>
        </authorList>
    </citation>
    <scope>NUCLEOTIDE SEQUENCE [LARGE SCALE GENOMIC DNA]</scope>
    <source>
        <strain evidence="3 4">NBRC12680</strain>
    </source>
</reference>
<keyword evidence="2" id="KW-1133">Transmembrane helix</keyword>
<keyword evidence="4" id="KW-1185">Reference proteome</keyword>
<dbReference type="EMBL" id="BIMR01000036">
    <property type="protein sequence ID" value="GCE75587.1"/>
    <property type="molecule type" value="Genomic_DNA"/>
</dbReference>
<dbReference type="RefSeq" id="WP_130780193.1">
    <property type="nucleotide sequence ID" value="NZ_BIMR01000036.1"/>
</dbReference>
<organism evidence="3 4">
    <name type="scientific">Cellulomonas biazotea</name>
    <dbReference type="NCBI Taxonomy" id="1709"/>
    <lineage>
        <taxon>Bacteria</taxon>
        <taxon>Bacillati</taxon>
        <taxon>Actinomycetota</taxon>
        <taxon>Actinomycetes</taxon>
        <taxon>Micrococcales</taxon>
        <taxon>Cellulomonadaceae</taxon>
        <taxon>Cellulomonas</taxon>
    </lineage>
</organism>
<feature type="transmembrane region" description="Helical" evidence="2">
    <location>
        <begin position="103"/>
        <end position="126"/>
    </location>
</feature>
<feature type="transmembrane region" description="Helical" evidence="2">
    <location>
        <begin position="383"/>
        <end position="403"/>
    </location>
</feature>
<evidence type="ECO:0000313" key="4">
    <source>
        <dbReference type="Proteomes" id="UP000289954"/>
    </source>
</evidence>
<dbReference type="Pfam" id="PF19877">
    <property type="entry name" value="DUF6350"/>
    <property type="match status" value="1"/>
</dbReference>
<accession>A0A402DN78</accession>